<evidence type="ECO:0008006" key="3">
    <source>
        <dbReference type="Google" id="ProtNLM"/>
    </source>
</evidence>
<evidence type="ECO:0000313" key="2">
    <source>
        <dbReference type="Proteomes" id="UP000002297"/>
    </source>
</evidence>
<dbReference type="eggNOG" id="COG0438">
    <property type="taxonomic scope" value="Bacteria"/>
</dbReference>
<dbReference type="EMBL" id="CP002046">
    <property type="protein sequence ID" value="EAP88543.1"/>
    <property type="molecule type" value="Genomic_DNA"/>
</dbReference>
<evidence type="ECO:0000313" key="1">
    <source>
        <dbReference type="EMBL" id="EAP88543.1"/>
    </source>
</evidence>
<reference evidence="1 2" key="1">
    <citation type="journal article" date="2010" name="J. Bacteriol.">
        <title>The complete genome sequence of Croceibacter atlanticus HTCC2559T.</title>
        <authorList>
            <person name="Oh H.M."/>
            <person name="Kang I."/>
            <person name="Ferriera S."/>
            <person name="Giovannoni S.J."/>
            <person name="Cho J.C."/>
        </authorList>
    </citation>
    <scope>NUCLEOTIDE SEQUENCE [LARGE SCALE GENOMIC DNA]</scope>
    <source>
        <strain evidence="2">ATCC BAA-628 / HTCC2559 / KCTC 12090</strain>
    </source>
</reference>
<organism evidence="1 2">
    <name type="scientific">Croceibacter atlanticus (strain ATCC BAA-628 / JCM 21780 / CIP 108009 / IAM 15332 / KCTC 12090 / HTCC2559)</name>
    <dbReference type="NCBI Taxonomy" id="216432"/>
    <lineage>
        <taxon>Bacteria</taxon>
        <taxon>Pseudomonadati</taxon>
        <taxon>Bacteroidota</taxon>
        <taxon>Flavobacteriia</taxon>
        <taxon>Flavobacteriales</taxon>
        <taxon>Flavobacteriaceae</taxon>
        <taxon>Croceibacter</taxon>
    </lineage>
</organism>
<dbReference type="RefSeq" id="WP_013187211.1">
    <property type="nucleotide sequence ID" value="NC_014230.1"/>
</dbReference>
<dbReference type="GeneID" id="89453227"/>
<dbReference type="HOGENOM" id="CLU_745266_0_0_10"/>
<dbReference type="Proteomes" id="UP000002297">
    <property type="component" value="Chromosome"/>
</dbReference>
<protein>
    <recommendedName>
        <fullName evidence="3">Glycosyl transferase family 1 domain-containing protein</fullName>
    </recommendedName>
</protein>
<sequence length="351" mass="40771">MNVLILGFRDANPFFDEIEKESSTHFTYGTIQDINTNYDAILIHWPEKIFNWKEPSIRDLDTFTTFLKTRKQENCPIVHCFHNERRHYGMTSNFETLYKLVWTYADVFIHFGSYSKMKYEKMYPEKVHEVIPHPLYLNSFSKISKTIGRKHLEISEKSKVIYIAGKLRKKAERDFILKAFDKLDVEDKLFLGHILLKNKFPIDLSARIGLRKLLSPIKKVYEYCANFDLRKKLASEDIKFLETPVNTKVISNCVAASDVVLIPRLDSLNSGSIYLGFTFNKMVVGPAIGNMKEILEKTGAYSFNPENINLLVNTLKEALNVNEPNYGVNLEAMYPKNVAKKWDELFVNLKQ</sequence>
<accession>A3U8H6</accession>
<dbReference type="AlphaFoldDB" id="A3U8H6"/>
<dbReference type="KEGG" id="cat:CA2559_07270"/>
<dbReference type="SUPFAM" id="SSF53756">
    <property type="entry name" value="UDP-Glycosyltransferase/glycogen phosphorylase"/>
    <property type="match status" value="1"/>
</dbReference>
<dbReference type="STRING" id="216432.CA2559_07270"/>
<proteinExistence type="predicted"/>
<gene>
    <name evidence="1" type="ordered locus">CA2559_07270</name>
</gene>
<dbReference type="Gene3D" id="3.40.50.2000">
    <property type="entry name" value="Glycogen Phosphorylase B"/>
    <property type="match status" value="2"/>
</dbReference>
<dbReference type="OrthoDB" id="1007434at2"/>
<keyword evidence="2" id="KW-1185">Reference proteome</keyword>
<name>A3U8H6_CROAH</name>